<feature type="domain" description="NAD-dependent epimerase/dehydratase" evidence="3">
    <location>
        <begin position="12"/>
        <end position="182"/>
    </location>
</feature>
<dbReference type="OMA" id="THWGDES"/>
<dbReference type="Pfam" id="PF01370">
    <property type="entry name" value="Epimerase"/>
    <property type="match status" value="1"/>
</dbReference>
<dbReference type="Gene3D" id="3.40.50.720">
    <property type="entry name" value="NAD(P)-binding Rossmann-like Domain"/>
    <property type="match status" value="1"/>
</dbReference>
<dbReference type="InterPro" id="IPR050425">
    <property type="entry name" value="NAD(P)_dehydrat-like"/>
</dbReference>
<dbReference type="EMBL" id="GL377309">
    <property type="protein sequence ID" value="EFI94809.1"/>
    <property type="molecule type" value="Genomic_DNA"/>
</dbReference>
<dbReference type="GeneID" id="9591132"/>
<sequence length="201" mass="21676">MKSPTHTSSSQVTGASGYIAFAVVHELLEKGYRVRGSARGGKVATLQSIFAKYPLFEAVEVADIASSDLSDVFKGVDKLIHMAAPLVGRATPKEATFKLGIHGTVHVLNHAAAAGIKKIVVTAPLDFNSVTIEAASAPDSDPWLAYAAEKTFTEKAVVEFGEKHPEIDISIGTFLHFIVPRQYLTYHSRASLRLWGLCARI</sequence>
<dbReference type="Proteomes" id="UP000007431">
    <property type="component" value="Unassembled WGS sequence"/>
</dbReference>
<keyword evidence="1" id="KW-0560">Oxidoreductase</keyword>
<dbReference type="InterPro" id="IPR001509">
    <property type="entry name" value="Epimerase_deHydtase"/>
</dbReference>
<gene>
    <name evidence="4" type="ORF">SCHCODRAFT_58206</name>
</gene>
<dbReference type="KEGG" id="scm:SCHCO_01101573"/>
<evidence type="ECO:0000313" key="4">
    <source>
        <dbReference type="EMBL" id="EFI94809.1"/>
    </source>
</evidence>
<name>D8QBS9_SCHCM</name>
<dbReference type="InParanoid" id="D8QBS9"/>
<organism evidence="5">
    <name type="scientific">Schizophyllum commune (strain H4-8 / FGSC 9210)</name>
    <name type="common">Split gill fungus</name>
    <dbReference type="NCBI Taxonomy" id="578458"/>
    <lineage>
        <taxon>Eukaryota</taxon>
        <taxon>Fungi</taxon>
        <taxon>Dikarya</taxon>
        <taxon>Basidiomycota</taxon>
        <taxon>Agaricomycotina</taxon>
        <taxon>Agaricomycetes</taxon>
        <taxon>Agaricomycetidae</taxon>
        <taxon>Agaricales</taxon>
        <taxon>Schizophyllaceae</taxon>
        <taxon>Schizophyllum</taxon>
    </lineage>
</organism>
<evidence type="ECO:0000256" key="2">
    <source>
        <dbReference type="ARBA" id="ARBA00023445"/>
    </source>
</evidence>
<evidence type="ECO:0000256" key="1">
    <source>
        <dbReference type="ARBA" id="ARBA00023002"/>
    </source>
</evidence>
<keyword evidence="5" id="KW-1185">Reference proteome</keyword>
<dbReference type="HOGENOM" id="CLU_1361116_0_0_1"/>
<dbReference type="eggNOG" id="KOG1502">
    <property type="taxonomic scope" value="Eukaryota"/>
</dbReference>
<protein>
    <recommendedName>
        <fullName evidence="3">NAD-dependent epimerase/dehydratase domain-containing protein</fullName>
    </recommendedName>
</protein>
<dbReference type="STRING" id="578458.D8QBS9"/>
<dbReference type="OrthoDB" id="2735536at2759"/>
<dbReference type="VEuPathDB" id="FungiDB:SCHCODRAFT_01101573"/>
<dbReference type="InterPro" id="IPR036291">
    <property type="entry name" value="NAD(P)-bd_dom_sf"/>
</dbReference>
<dbReference type="SUPFAM" id="SSF51735">
    <property type="entry name" value="NAD(P)-binding Rossmann-fold domains"/>
    <property type="match status" value="1"/>
</dbReference>
<dbReference type="GO" id="GO:0016616">
    <property type="term" value="F:oxidoreductase activity, acting on the CH-OH group of donors, NAD or NADP as acceptor"/>
    <property type="evidence" value="ECO:0007669"/>
    <property type="project" value="TreeGrafter"/>
</dbReference>
<dbReference type="AlphaFoldDB" id="D8QBS9"/>
<proteinExistence type="inferred from homology"/>
<dbReference type="RefSeq" id="XP_003029712.1">
    <property type="nucleotide sequence ID" value="XM_003029666.1"/>
</dbReference>
<evidence type="ECO:0000259" key="3">
    <source>
        <dbReference type="Pfam" id="PF01370"/>
    </source>
</evidence>
<dbReference type="PANTHER" id="PTHR10366:SF564">
    <property type="entry name" value="STEROL-4-ALPHA-CARBOXYLATE 3-DEHYDROGENASE, DECARBOXYLATING"/>
    <property type="match status" value="1"/>
</dbReference>
<accession>D8QBS9</accession>
<comment type="similarity">
    <text evidence="2">Belongs to the NAD(P)-dependent epimerase/dehydratase family. Dihydroflavonol-4-reductase subfamily.</text>
</comment>
<evidence type="ECO:0000313" key="5">
    <source>
        <dbReference type="Proteomes" id="UP000007431"/>
    </source>
</evidence>
<dbReference type="PANTHER" id="PTHR10366">
    <property type="entry name" value="NAD DEPENDENT EPIMERASE/DEHYDRATASE"/>
    <property type="match status" value="1"/>
</dbReference>
<reference evidence="4 5" key="1">
    <citation type="journal article" date="2010" name="Nat. Biotechnol.">
        <title>Genome sequence of the model mushroom Schizophyllum commune.</title>
        <authorList>
            <person name="Ohm R.A."/>
            <person name="de Jong J.F."/>
            <person name="Lugones L.G."/>
            <person name="Aerts A."/>
            <person name="Kothe E."/>
            <person name="Stajich J.E."/>
            <person name="de Vries R.P."/>
            <person name="Record E."/>
            <person name="Levasseur A."/>
            <person name="Baker S.E."/>
            <person name="Bartholomew K.A."/>
            <person name="Coutinho P.M."/>
            <person name="Erdmann S."/>
            <person name="Fowler T.J."/>
            <person name="Gathman A.C."/>
            <person name="Lombard V."/>
            <person name="Henrissat B."/>
            <person name="Knabe N."/>
            <person name="Kuees U."/>
            <person name="Lilly W.W."/>
            <person name="Lindquist E."/>
            <person name="Lucas S."/>
            <person name="Magnuson J.K."/>
            <person name="Piumi F."/>
            <person name="Raudaskoski M."/>
            <person name="Salamov A."/>
            <person name="Schmutz J."/>
            <person name="Schwarze F.W.M.R."/>
            <person name="vanKuyk P.A."/>
            <person name="Horton J.S."/>
            <person name="Grigoriev I.V."/>
            <person name="Woesten H.A.B."/>
        </authorList>
    </citation>
    <scope>NUCLEOTIDE SEQUENCE [LARGE SCALE GENOMIC DNA]</scope>
    <source>
        <strain evidence="5">H4-8 / FGSC 9210</strain>
    </source>
</reference>